<accession>A0A0P6VCL3</accession>
<dbReference type="GO" id="GO:0042910">
    <property type="term" value="F:xenobiotic transmembrane transporter activity"/>
    <property type="evidence" value="ECO:0007669"/>
    <property type="project" value="TreeGrafter"/>
</dbReference>
<dbReference type="Gene3D" id="3.30.70.1430">
    <property type="entry name" value="Multidrug efflux transporter AcrB pore domain"/>
    <property type="match status" value="1"/>
</dbReference>
<dbReference type="EMBL" id="JFAQ01000060">
    <property type="protein sequence ID" value="KPL49584.1"/>
    <property type="molecule type" value="Genomic_DNA"/>
</dbReference>
<dbReference type="PANTHER" id="PTHR32063:SF0">
    <property type="entry name" value="SWARMING MOTILITY PROTEIN SWRC"/>
    <property type="match status" value="1"/>
</dbReference>
<dbReference type="Gene3D" id="3.30.2090.10">
    <property type="entry name" value="Multidrug efflux transporter AcrB TolC docking domain, DN and DC subdomains"/>
    <property type="match status" value="1"/>
</dbReference>
<gene>
    <name evidence="1" type="ORF">XAXN_06425</name>
</gene>
<dbReference type="PANTHER" id="PTHR32063">
    <property type="match status" value="1"/>
</dbReference>
<dbReference type="PATRIC" id="fig|53413.25.peg.3734"/>
<dbReference type="GO" id="GO:0005886">
    <property type="term" value="C:plasma membrane"/>
    <property type="evidence" value="ECO:0007669"/>
    <property type="project" value="TreeGrafter"/>
</dbReference>
<dbReference type="Proteomes" id="UP000054035">
    <property type="component" value="Unassembled WGS sequence"/>
</dbReference>
<organism evidence="1 2">
    <name type="scientific">Xanthomonas axonopodis</name>
    <dbReference type="NCBI Taxonomy" id="53413"/>
    <lineage>
        <taxon>Bacteria</taxon>
        <taxon>Pseudomonadati</taxon>
        <taxon>Pseudomonadota</taxon>
        <taxon>Gammaproteobacteria</taxon>
        <taxon>Lysobacterales</taxon>
        <taxon>Lysobacteraceae</taxon>
        <taxon>Xanthomonas</taxon>
    </lineage>
</organism>
<reference evidence="1 2" key="1">
    <citation type="submission" date="2014-02" db="EMBL/GenBank/DDBJ databases">
        <title>Genome sequence of Xanthomonas axonopodis DSM 3585 (T).</title>
        <authorList>
            <person name="Midha S."/>
            <person name="Patil P.B."/>
        </authorList>
    </citation>
    <scope>NUCLEOTIDE SEQUENCE [LARGE SCALE GENOMIC DNA]</scope>
    <source>
        <strain evidence="1 2">DSM 3585</strain>
    </source>
</reference>
<dbReference type="InterPro" id="IPR001036">
    <property type="entry name" value="Acrflvin-R"/>
</dbReference>
<evidence type="ECO:0000313" key="1">
    <source>
        <dbReference type="EMBL" id="KPL49584.1"/>
    </source>
</evidence>
<dbReference type="SUPFAM" id="SSF82693">
    <property type="entry name" value="Multidrug efflux transporter AcrB pore domain, PN1, PN2, PC1 and PC2 subdomains"/>
    <property type="match status" value="1"/>
</dbReference>
<dbReference type="SUPFAM" id="SSF82714">
    <property type="entry name" value="Multidrug efflux transporter AcrB TolC docking domain, DN and DC subdomains"/>
    <property type="match status" value="1"/>
</dbReference>
<name>A0A0P6VCL3_9XANT</name>
<comment type="caution">
    <text evidence="1">The sequence shown here is derived from an EMBL/GenBank/DDBJ whole genome shotgun (WGS) entry which is preliminary data.</text>
</comment>
<dbReference type="Gene3D" id="1.20.1640.10">
    <property type="entry name" value="Multidrug efflux transporter AcrB transmembrane domain"/>
    <property type="match status" value="1"/>
</dbReference>
<evidence type="ECO:0008006" key="3">
    <source>
        <dbReference type="Google" id="ProtNLM"/>
    </source>
</evidence>
<feature type="non-terminal residue" evidence="1">
    <location>
        <position position="305"/>
    </location>
</feature>
<sequence>MVAWWPSPRGDAMITVTMLLFGLIALRSLKVNLLPDLSYPALKVRTEYTGAAPAEIETLVTEPVEEAVGVVKNLRKLKSISLTGQSDVVLEFAWGTNMDQASLEVRDKMEALSLPLETKPPVLLRFNPSTEPIMRLALSPKQAPASNTDAIGQLTGLRRYAGEDLKKKLEPGAGVAAVKVGGGLEDEIQVDIDQQKLAQLNLPIDNVITRLKEENVNISGGRLEEGDVPPILSSTPVWSPIPYLKEIGREEAFYRGTNHWLFARGRKRRGDQRSVPATWLQRSLVLPMAQQVRWDERARCQAAQG</sequence>
<dbReference type="Pfam" id="PF00873">
    <property type="entry name" value="ACR_tran"/>
    <property type="match status" value="1"/>
</dbReference>
<dbReference type="PRINTS" id="PR00702">
    <property type="entry name" value="ACRIFLAVINRP"/>
</dbReference>
<protein>
    <recommendedName>
        <fullName evidence="3">Acriflavin resistance protein</fullName>
    </recommendedName>
</protein>
<dbReference type="AlphaFoldDB" id="A0A0P6VCL3"/>
<dbReference type="Gene3D" id="3.30.70.1320">
    <property type="entry name" value="Multidrug efflux transporter AcrB pore domain like"/>
    <property type="match status" value="1"/>
</dbReference>
<proteinExistence type="predicted"/>
<dbReference type="InterPro" id="IPR027463">
    <property type="entry name" value="AcrB_DN_DC_subdom"/>
</dbReference>
<evidence type="ECO:0000313" key="2">
    <source>
        <dbReference type="Proteomes" id="UP000054035"/>
    </source>
</evidence>